<sequence length="68" mass="8360">MDCCLCRNTYITLTDGTNFWYYPIFIENCVVNGYRWDGIHWVGNEIDIRRIRWFNCCEQTNKENSWRL</sequence>
<name>A0A1C4DER6_BACTU</name>
<evidence type="ECO:0008006" key="3">
    <source>
        <dbReference type="Google" id="ProtNLM"/>
    </source>
</evidence>
<gene>
    <name evidence="1" type="ORF">BTT61001_02371</name>
</gene>
<evidence type="ECO:0000313" key="2">
    <source>
        <dbReference type="Proteomes" id="UP000195991"/>
    </source>
</evidence>
<dbReference type="EMBL" id="FMBI01000028">
    <property type="protein sequence ID" value="SCC29857.1"/>
    <property type="molecule type" value="Genomic_DNA"/>
</dbReference>
<proteinExistence type="predicted"/>
<organism evidence="1 2">
    <name type="scientific">Bacillus thuringiensis</name>
    <dbReference type="NCBI Taxonomy" id="1428"/>
    <lineage>
        <taxon>Bacteria</taxon>
        <taxon>Bacillati</taxon>
        <taxon>Bacillota</taxon>
        <taxon>Bacilli</taxon>
        <taxon>Bacillales</taxon>
        <taxon>Bacillaceae</taxon>
        <taxon>Bacillus</taxon>
        <taxon>Bacillus cereus group</taxon>
    </lineage>
</organism>
<dbReference type="AlphaFoldDB" id="A0A1C4DER6"/>
<reference evidence="1 2" key="1">
    <citation type="submission" date="2016-08" db="EMBL/GenBank/DDBJ databases">
        <authorList>
            <person name="Seilhamer J.J."/>
        </authorList>
    </citation>
    <scope>NUCLEOTIDE SEQUENCE [LARGE SCALE GENOMIC DNA]</scope>
    <source>
        <strain evidence="1 2">IEBC_T61001</strain>
    </source>
</reference>
<protein>
    <recommendedName>
        <fullName evidence="3">Transporter</fullName>
    </recommendedName>
</protein>
<accession>A0A1C4DER6</accession>
<dbReference type="RefSeq" id="WP_087986078.1">
    <property type="nucleotide sequence ID" value="NZ_FMBI01000028.1"/>
</dbReference>
<evidence type="ECO:0000313" key="1">
    <source>
        <dbReference type="EMBL" id="SCC29857.1"/>
    </source>
</evidence>
<dbReference type="Proteomes" id="UP000195991">
    <property type="component" value="Unassembled WGS sequence"/>
</dbReference>